<sequence length="105" mass="11416">MGFPAWGTDSKQYKDSEEVKKGHHAKLSHEVIAGAASFEAAKLYEDHVKKNGKPPSHAKAKEVFAGLTGVAATHLFETKGLNAYDKAKVEKDARGHASEHLAKNY</sequence>
<dbReference type="AlphaFoldDB" id="A0A0C2TEN7"/>
<dbReference type="PANTHER" id="PTHR37450:SF1">
    <property type="entry name" value="CIPC PROTEIN"/>
    <property type="match status" value="1"/>
</dbReference>
<dbReference type="InParanoid" id="A0A0C2TEN7"/>
<evidence type="ECO:0000256" key="1">
    <source>
        <dbReference type="SAM" id="MobiDB-lite"/>
    </source>
</evidence>
<accession>A0A0C2TEN7</accession>
<feature type="region of interest" description="Disordered" evidence="1">
    <location>
        <begin position="1"/>
        <end position="24"/>
    </location>
</feature>
<dbReference type="PANTHER" id="PTHR37450">
    <property type="entry name" value="CIPC PROTEIN"/>
    <property type="match status" value="1"/>
</dbReference>
<feature type="compositionally biased region" description="Basic and acidic residues" evidence="1">
    <location>
        <begin position="11"/>
        <end position="20"/>
    </location>
</feature>
<dbReference type="Proteomes" id="UP000054549">
    <property type="component" value="Unassembled WGS sequence"/>
</dbReference>
<organism evidence="2 3">
    <name type="scientific">Amanita muscaria (strain Koide BX008)</name>
    <dbReference type="NCBI Taxonomy" id="946122"/>
    <lineage>
        <taxon>Eukaryota</taxon>
        <taxon>Fungi</taxon>
        <taxon>Dikarya</taxon>
        <taxon>Basidiomycota</taxon>
        <taxon>Agaricomycotina</taxon>
        <taxon>Agaricomycetes</taxon>
        <taxon>Agaricomycetidae</taxon>
        <taxon>Agaricales</taxon>
        <taxon>Pluteineae</taxon>
        <taxon>Amanitaceae</taxon>
        <taxon>Amanita</taxon>
    </lineage>
</organism>
<reference evidence="2 3" key="1">
    <citation type="submission" date="2014-04" db="EMBL/GenBank/DDBJ databases">
        <title>Evolutionary Origins and Diversification of the Mycorrhizal Mutualists.</title>
        <authorList>
            <consortium name="DOE Joint Genome Institute"/>
            <consortium name="Mycorrhizal Genomics Consortium"/>
            <person name="Kohler A."/>
            <person name="Kuo A."/>
            <person name="Nagy L.G."/>
            <person name="Floudas D."/>
            <person name="Copeland A."/>
            <person name="Barry K.W."/>
            <person name="Cichocki N."/>
            <person name="Veneault-Fourrey C."/>
            <person name="LaButti K."/>
            <person name="Lindquist E.A."/>
            <person name="Lipzen A."/>
            <person name="Lundell T."/>
            <person name="Morin E."/>
            <person name="Murat C."/>
            <person name="Riley R."/>
            <person name="Ohm R."/>
            <person name="Sun H."/>
            <person name="Tunlid A."/>
            <person name="Henrissat B."/>
            <person name="Grigoriev I.V."/>
            <person name="Hibbett D.S."/>
            <person name="Martin F."/>
        </authorList>
    </citation>
    <scope>NUCLEOTIDE SEQUENCE [LARGE SCALE GENOMIC DNA]</scope>
    <source>
        <strain evidence="2 3">Koide BX008</strain>
    </source>
</reference>
<dbReference type="InterPro" id="IPR022234">
    <property type="entry name" value="DUF3759"/>
</dbReference>
<keyword evidence="3" id="KW-1185">Reference proteome</keyword>
<dbReference type="OrthoDB" id="9895617at2759"/>
<dbReference type="Pfam" id="PF12585">
    <property type="entry name" value="DUF3759"/>
    <property type="match status" value="1"/>
</dbReference>
<gene>
    <name evidence="2" type="ORF">M378DRAFT_162248</name>
</gene>
<name>A0A0C2TEN7_AMAMK</name>
<dbReference type="STRING" id="946122.A0A0C2TEN7"/>
<feature type="non-terminal residue" evidence="2">
    <location>
        <position position="1"/>
    </location>
</feature>
<dbReference type="HOGENOM" id="CLU_143683_2_1_1"/>
<dbReference type="EMBL" id="KN818243">
    <property type="protein sequence ID" value="KIL65309.1"/>
    <property type="molecule type" value="Genomic_DNA"/>
</dbReference>
<evidence type="ECO:0000313" key="2">
    <source>
        <dbReference type="EMBL" id="KIL65309.1"/>
    </source>
</evidence>
<evidence type="ECO:0000313" key="3">
    <source>
        <dbReference type="Proteomes" id="UP000054549"/>
    </source>
</evidence>
<proteinExistence type="predicted"/>
<protein>
    <submittedName>
        <fullName evidence="2">Uncharacterized protein</fullName>
    </submittedName>
</protein>